<keyword evidence="1" id="KW-0132">Cell division</keyword>
<dbReference type="Pfam" id="PF04472">
    <property type="entry name" value="SepF"/>
    <property type="match status" value="1"/>
</dbReference>
<dbReference type="GO" id="GO:0051301">
    <property type="term" value="P:cell division"/>
    <property type="evidence" value="ECO:0007669"/>
    <property type="project" value="UniProtKB-KW"/>
</dbReference>
<proteinExistence type="predicted"/>
<comment type="caution">
    <text evidence="1">The sequence shown here is derived from an EMBL/GenBank/DDBJ whole genome shotgun (WGS) entry which is preliminary data.</text>
</comment>
<accession>A0A9Q4PYN7</accession>
<protein>
    <submittedName>
        <fullName evidence="1">Cell division protein SepF</fullName>
    </submittedName>
</protein>
<sequence>MAKFLDSILGKSSTSAAESDYMELDLASFESTSGDASPASMYVKIAAINDLKDTPRVKDEIYNGNIVIVDVSRLKMDKITYERVLKDLRAVANDINGDIVGLGDQKYVILTPNAVKISRDKIGGGM</sequence>
<dbReference type="InterPro" id="IPR038594">
    <property type="entry name" value="SepF-like_sf"/>
</dbReference>
<keyword evidence="1" id="KW-0131">Cell cycle</keyword>
<dbReference type="EMBL" id="JAKELO010000002">
    <property type="protein sequence ID" value="MDE4908307.1"/>
    <property type="molecule type" value="Genomic_DNA"/>
</dbReference>
<name>A0A9Q4PYN7_9EURY</name>
<gene>
    <name evidence="1" type="primary">sepF</name>
    <name evidence="1" type="ORF">L0665_06750</name>
</gene>
<dbReference type="Proteomes" id="UP001143747">
    <property type="component" value="Unassembled WGS sequence"/>
</dbReference>
<reference evidence="1" key="1">
    <citation type="submission" date="2022-01" db="EMBL/GenBank/DDBJ databases">
        <title>Draft genome of Methanogenium marinum DSM 15558.</title>
        <authorList>
            <person name="Chen S.-C."/>
            <person name="You Y.-T."/>
        </authorList>
    </citation>
    <scope>NUCLEOTIDE SEQUENCE</scope>
    <source>
        <strain evidence="1">DSM 15558</strain>
    </source>
</reference>
<dbReference type="InterPro" id="IPR012426">
    <property type="entry name" value="SepF_arc"/>
</dbReference>
<dbReference type="PIRSF" id="PIRSF019313">
    <property type="entry name" value="UCP019313"/>
    <property type="match status" value="1"/>
</dbReference>
<dbReference type="Gene3D" id="3.30.110.150">
    <property type="entry name" value="SepF-like protein"/>
    <property type="match status" value="1"/>
</dbReference>
<dbReference type="InterPro" id="IPR007561">
    <property type="entry name" value="Cell_div_SepF/SepF-rel"/>
</dbReference>
<evidence type="ECO:0000313" key="1">
    <source>
        <dbReference type="EMBL" id="MDE4908307.1"/>
    </source>
</evidence>
<dbReference type="AlphaFoldDB" id="A0A9Q4PYN7"/>
<dbReference type="RefSeq" id="WP_274924939.1">
    <property type="nucleotide sequence ID" value="NZ_JAKELO010000002.1"/>
</dbReference>
<organism evidence="1 2">
    <name type="scientific">Methanogenium marinum</name>
    <dbReference type="NCBI Taxonomy" id="348610"/>
    <lineage>
        <taxon>Archaea</taxon>
        <taxon>Methanobacteriati</taxon>
        <taxon>Methanobacteriota</taxon>
        <taxon>Stenosarchaea group</taxon>
        <taxon>Methanomicrobia</taxon>
        <taxon>Methanomicrobiales</taxon>
        <taxon>Methanomicrobiaceae</taxon>
        <taxon>Methanogenium</taxon>
    </lineage>
</organism>
<evidence type="ECO:0000313" key="2">
    <source>
        <dbReference type="Proteomes" id="UP001143747"/>
    </source>
</evidence>
<keyword evidence="2" id="KW-1185">Reference proteome</keyword>